<accession>A0A068NZ98</accession>
<sequence>MCTIGAKELVNAIITSALDQGLVKDEVRLNSDTMTGTHHAQFVQRFCVRTGTHAAIHWRSQEQLLML</sequence>
<name>A0A068NZ98_9CAUD</name>
<gene>
    <name evidence="1" type="ORF">SmphiM12_497</name>
</gene>
<dbReference type="GeneID" id="24422711"/>
<reference evidence="1 2" key="2">
    <citation type="journal article" date="2014" name="Virology">
        <title>The structure of Sinorhizobium meliloti phage PhiM12, which has a novel T=19l triangulation number and is the founder of a new group of T4-superfamily phages.</title>
        <authorList>
            <person name="Stroupe M.E."/>
            <person name="Brewer T.E."/>
            <person name="Sousa D.R."/>
            <person name="Jones K.M."/>
        </authorList>
    </citation>
    <scope>NUCLEOTIDE SEQUENCE [LARGE SCALE GENOMIC DNA]</scope>
</reference>
<dbReference type="EMBL" id="KF381361">
    <property type="protein sequence ID" value="AIF27781.1"/>
    <property type="molecule type" value="Genomic_DNA"/>
</dbReference>
<keyword evidence="2" id="KW-1185">Reference proteome</keyword>
<organism evidence="1 2">
    <name type="scientific">Sinorhizobium phage phiM12</name>
    <dbReference type="NCBI Taxonomy" id="1357423"/>
    <lineage>
        <taxon>Viruses</taxon>
        <taxon>Duplodnaviria</taxon>
        <taxon>Heunggongvirae</taxon>
        <taxon>Uroviricota</taxon>
        <taxon>Caudoviricetes</taxon>
        <taxon>Emdodecavirus</taxon>
        <taxon>Emdodecavirus M12</taxon>
    </lineage>
</organism>
<protein>
    <submittedName>
        <fullName evidence="1">Uncharacterized protein</fullName>
    </submittedName>
</protein>
<evidence type="ECO:0000313" key="1">
    <source>
        <dbReference type="EMBL" id="AIF27781.1"/>
    </source>
</evidence>
<dbReference type="Proteomes" id="UP000015089">
    <property type="component" value="Segment"/>
</dbReference>
<proteinExistence type="predicted"/>
<evidence type="ECO:0000313" key="2">
    <source>
        <dbReference type="Proteomes" id="UP000015089"/>
    </source>
</evidence>
<dbReference type="RefSeq" id="YP_009142955.1">
    <property type="nucleotide sequence ID" value="NC_027204.1"/>
</dbReference>
<reference evidence="1 2" key="1">
    <citation type="journal article" date="2014" name="Virology">
        <title>The genome, proteome and phylogenetic analysis of Sinorhizobium meliloti phage PhiM12, the founder of a new group of T4-superfamily phages.</title>
        <authorList>
            <person name="Brewer T.E."/>
            <person name="Elizabeth Stroupe M."/>
            <person name="Jones K.M."/>
        </authorList>
    </citation>
    <scope>NUCLEOTIDE SEQUENCE [LARGE SCALE GENOMIC DNA]</scope>
</reference>
<dbReference type="KEGG" id="vg:24422711"/>